<protein>
    <submittedName>
        <fullName evidence="1">Uncharacterized protein</fullName>
    </submittedName>
</protein>
<dbReference type="OrthoDB" id="9106611at2"/>
<reference evidence="2" key="1">
    <citation type="submission" date="2017-01" db="EMBL/GenBank/DDBJ databases">
        <title>Genome Analysis of Deinococcus marmoris KOPRI26562.</title>
        <authorList>
            <person name="Kim J.H."/>
            <person name="Oh H.-M."/>
        </authorList>
    </citation>
    <scope>NUCLEOTIDE SEQUENCE [LARGE SCALE GENOMIC DNA]</scope>
    <source>
        <strain evidence="2">PAMC 26633</strain>
    </source>
</reference>
<comment type="caution">
    <text evidence="1">The sequence shown here is derived from an EMBL/GenBank/DDBJ whole genome shotgun (WGS) entry which is preliminary data.</text>
</comment>
<gene>
    <name evidence="1" type="ORF">BSU04_23710</name>
</gene>
<sequence>MNAPTSYIRLPSALSDAPLVVLPPSLDDDEFAAHQVEFIRRVFGYCEFLRAHSRETPVSDAFLAAFVNLFEAMNTNAPEDARRCAKQLQEILRVVFPGLDPNAQSVVAPPELSDIGPASTERIL</sequence>
<evidence type="ECO:0000313" key="2">
    <source>
        <dbReference type="Proteomes" id="UP000214720"/>
    </source>
</evidence>
<evidence type="ECO:0000313" key="1">
    <source>
        <dbReference type="EMBL" id="OXC76077.1"/>
    </source>
</evidence>
<dbReference type="EMBL" id="MTHB01000147">
    <property type="protein sequence ID" value="OXC76077.1"/>
    <property type="molecule type" value="Genomic_DNA"/>
</dbReference>
<organism evidence="1 2">
    <name type="scientific">Caballeronia sordidicola</name>
    <name type="common">Burkholderia sordidicola</name>
    <dbReference type="NCBI Taxonomy" id="196367"/>
    <lineage>
        <taxon>Bacteria</taxon>
        <taxon>Pseudomonadati</taxon>
        <taxon>Pseudomonadota</taxon>
        <taxon>Betaproteobacteria</taxon>
        <taxon>Burkholderiales</taxon>
        <taxon>Burkholderiaceae</taxon>
        <taxon>Caballeronia</taxon>
    </lineage>
</organism>
<accession>A0A226WZ87</accession>
<dbReference type="Proteomes" id="UP000214720">
    <property type="component" value="Unassembled WGS sequence"/>
</dbReference>
<proteinExistence type="predicted"/>
<name>A0A226WZ87_CABSO</name>
<dbReference type="AlphaFoldDB" id="A0A226WZ87"/>